<evidence type="ECO:0000256" key="2">
    <source>
        <dbReference type="SAM" id="Phobius"/>
    </source>
</evidence>
<organism evidence="4 5">
    <name type="scientific">Mycena rosella</name>
    <name type="common">Pink bonnet</name>
    <name type="synonym">Agaricus rosellus</name>
    <dbReference type="NCBI Taxonomy" id="1033263"/>
    <lineage>
        <taxon>Eukaryota</taxon>
        <taxon>Fungi</taxon>
        <taxon>Dikarya</taxon>
        <taxon>Basidiomycota</taxon>
        <taxon>Agaricomycotina</taxon>
        <taxon>Agaricomycetes</taxon>
        <taxon>Agaricomycetidae</taxon>
        <taxon>Agaricales</taxon>
        <taxon>Marasmiineae</taxon>
        <taxon>Mycenaceae</taxon>
        <taxon>Mycena</taxon>
    </lineage>
</organism>
<name>A0AAD7DRU2_MYCRO</name>
<proteinExistence type="predicted"/>
<feature type="transmembrane region" description="Helical" evidence="2">
    <location>
        <begin position="250"/>
        <end position="271"/>
    </location>
</feature>
<dbReference type="EMBL" id="JARKIE010000029">
    <property type="protein sequence ID" value="KAJ7697585.1"/>
    <property type="molecule type" value="Genomic_DNA"/>
</dbReference>
<keyword evidence="2" id="KW-1133">Transmembrane helix</keyword>
<evidence type="ECO:0000256" key="1">
    <source>
        <dbReference type="SAM" id="MobiDB-lite"/>
    </source>
</evidence>
<dbReference type="AlphaFoldDB" id="A0AAD7DRU2"/>
<evidence type="ECO:0000313" key="4">
    <source>
        <dbReference type="EMBL" id="KAJ7697585.1"/>
    </source>
</evidence>
<keyword evidence="5" id="KW-1185">Reference proteome</keyword>
<keyword evidence="2" id="KW-0472">Membrane</keyword>
<evidence type="ECO:0000259" key="3">
    <source>
        <dbReference type="Pfam" id="PF20152"/>
    </source>
</evidence>
<keyword evidence="2" id="KW-0812">Transmembrane</keyword>
<comment type="caution">
    <text evidence="4">The sequence shown here is derived from an EMBL/GenBank/DDBJ whole genome shotgun (WGS) entry which is preliminary data.</text>
</comment>
<sequence>MATVHNTQVLFSQTLYNDSLNILDFQVWSPVRRGRHFFSALWGYVLVLHVREQINMEVKLELCRDGSIIKSTFAEIQRQLSFWTLALMPVQGGARSLMRHMPTCAPVRTFIIEIYPTALLALMVRNFYAYRIYRLNFGPFFPSVEAQLDARRICLTSQPRILCFPPLLYEHSVNTTNVESDRTEVPILACGSKLLTNFWELRRFQSQWTLLGPESMPSFPTEGRYTNQHICGSFRDITFLTQAAASPDTMVYIFFFLLLSSLYTNSLLVTLNARDYMRSRGNDEAIYMDSGFGFRRTDIISPAGRVLSSESPIAIRIDKRTERESDEKYVDKWKRTIAFWMEYRYAMLLNAPKLAGVWTPPNGSLPQDFPHYIRPSGHLSLIVQLSAHQSNPIRIIPSCLPIRSDHLPTSYKPRTTNSESFGLRSQL</sequence>
<dbReference type="Pfam" id="PF20152">
    <property type="entry name" value="DUF6534"/>
    <property type="match status" value="1"/>
</dbReference>
<protein>
    <recommendedName>
        <fullName evidence="3">DUF6534 domain-containing protein</fullName>
    </recommendedName>
</protein>
<evidence type="ECO:0000313" key="5">
    <source>
        <dbReference type="Proteomes" id="UP001221757"/>
    </source>
</evidence>
<dbReference type="InterPro" id="IPR045339">
    <property type="entry name" value="DUF6534"/>
</dbReference>
<reference evidence="4" key="1">
    <citation type="submission" date="2023-03" db="EMBL/GenBank/DDBJ databases">
        <title>Massive genome expansion in bonnet fungi (Mycena s.s.) driven by repeated elements and novel gene families across ecological guilds.</title>
        <authorList>
            <consortium name="Lawrence Berkeley National Laboratory"/>
            <person name="Harder C.B."/>
            <person name="Miyauchi S."/>
            <person name="Viragh M."/>
            <person name="Kuo A."/>
            <person name="Thoen E."/>
            <person name="Andreopoulos B."/>
            <person name="Lu D."/>
            <person name="Skrede I."/>
            <person name="Drula E."/>
            <person name="Henrissat B."/>
            <person name="Morin E."/>
            <person name="Kohler A."/>
            <person name="Barry K."/>
            <person name="LaButti K."/>
            <person name="Morin E."/>
            <person name="Salamov A."/>
            <person name="Lipzen A."/>
            <person name="Mereny Z."/>
            <person name="Hegedus B."/>
            <person name="Baldrian P."/>
            <person name="Stursova M."/>
            <person name="Weitz H."/>
            <person name="Taylor A."/>
            <person name="Grigoriev I.V."/>
            <person name="Nagy L.G."/>
            <person name="Martin F."/>
            <person name="Kauserud H."/>
        </authorList>
    </citation>
    <scope>NUCLEOTIDE SEQUENCE</scope>
    <source>
        <strain evidence="4">CBHHK067</strain>
    </source>
</reference>
<gene>
    <name evidence="4" type="ORF">B0H17DRAFT_1177568</name>
</gene>
<dbReference type="Proteomes" id="UP001221757">
    <property type="component" value="Unassembled WGS sequence"/>
</dbReference>
<feature type="compositionally biased region" description="Polar residues" evidence="1">
    <location>
        <begin position="412"/>
        <end position="427"/>
    </location>
</feature>
<accession>A0AAD7DRU2</accession>
<feature type="region of interest" description="Disordered" evidence="1">
    <location>
        <begin position="407"/>
        <end position="427"/>
    </location>
</feature>
<feature type="domain" description="DUF6534" evidence="3">
    <location>
        <begin position="241"/>
        <end position="276"/>
    </location>
</feature>